<keyword evidence="3" id="KW-1185">Reference proteome</keyword>
<protein>
    <submittedName>
        <fullName evidence="2">Uncharacterized protein</fullName>
    </submittedName>
</protein>
<organism evidence="2 3">
    <name type="scientific">Marinobacter qingdaonensis</name>
    <dbReference type="NCBI Taxonomy" id="3108486"/>
    <lineage>
        <taxon>Bacteria</taxon>
        <taxon>Pseudomonadati</taxon>
        <taxon>Pseudomonadota</taxon>
        <taxon>Gammaproteobacteria</taxon>
        <taxon>Pseudomonadales</taxon>
        <taxon>Marinobacteraceae</taxon>
        <taxon>Marinobacter</taxon>
    </lineage>
</organism>
<evidence type="ECO:0000256" key="1">
    <source>
        <dbReference type="SAM" id="MobiDB-lite"/>
    </source>
</evidence>
<dbReference type="Proteomes" id="UP001305746">
    <property type="component" value="Unassembled WGS sequence"/>
</dbReference>
<reference evidence="2 3" key="1">
    <citation type="submission" date="2023-12" db="EMBL/GenBank/DDBJ databases">
        <title>Marinobacter qingdaonensis sp. nov., isolated from the intertidal sediment of Qingdao, PR China.</title>
        <authorList>
            <person name="Li Y."/>
        </authorList>
    </citation>
    <scope>NUCLEOTIDE SEQUENCE [LARGE SCALE GENOMIC DNA]</scope>
    <source>
        <strain evidence="2 3">ASW11-75</strain>
    </source>
</reference>
<comment type="caution">
    <text evidence="2">The sequence shown here is derived from an EMBL/GenBank/DDBJ whole genome shotgun (WGS) entry which is preliminary data.</text>
</comment>
<proteinExistence type="predicted"/>
<name>A0ABU5NTW0_9GAMM</name>
<accession>A0ABU5NTW0</accession>
<dbReference type="EMBL" id="JAYDCJ010000001">
    <property type="protein sequence ID" value="MEA1079234.1"/>
    <property type="molecule type" value="Genomic_DNA"/>
</dbReference>
<gene>
    <name evidence="2" type="ORF">U5822_01050</name>
</gene>
<sequence length="317" mass="35176">MPTLTRSSRISEGWRSVATVLLLSVLMAGCQSLVQVPAQPASGETSRGGASITPEYRRQLEQVDRMLAASSTDAGVADARRTKSLQTLGEHFRDLVQAGPATDDEFPLWGTYFNRLSDLAEGVVRGDLSPGEVEPLYGLAAELYQRFLDRSHLPERPYVAVDGETSAFYAGNYFLCTMPEVIVDAYGRLGSRDLHAQLERAMVRYLEGPCEPDLMFSAAEMLYDYALVSGPHQADYRTRIEQAGPGQSRPWLDLLDNLKAGQSVGERRARLDQAMTDARRGVDPGDEVSDEFQREWNRQHRLLSGDGASLERLTYQP</sequence>
<dbReference type="RefSeq" id="WP_322853761.1">
    <property type="nucleotide sequence ID" value="NZ_JAYDCJ010000001.1"/>
</dbReference>
<evidence type="ECO:0000313" key="3">
    <source>
        <dbReference type="Proteomes" id="UP001305746"/>
    </source>
</evidence>
<feature type="region of interest" description="Disordered" evidence="1">
    <location>
        <begin position="272"/>
        <end position="291"/>
    </location>
</feature>
<evidence type="ECO:0000313" key="2">
    <source>
        <dbReference type="EMBL" id="MEA1079234.1"/>
    </source>
</evidence>
<feature type="compositionally biased region" description="Basic and acidic residues" evidence="1">
    <location>
        <begin position="272"/>
        <end position="283"/>
    </location>
</feature>
<dbReference type="PROSITE" id="PS51257">
    <property type="entry name" value="PROKAR_LIPOPROTEIN"/>
    <property type="match status" value="1"/>
</dbReference>